<reference evidence="3 4" key="1">
    <citation type="submission" date="2022-10" db="EMBL/GenBank/DDBJ databases">
        <title>Luteolibacter arcticus strain CCTCC AB 2014275, whole genome shotgun sequencing project.</title>
        <authorList>
            <person name="Zhao G."/>
            <person name="Shen L."/>
        </authorList>
    </citation>
    <scope>NUCLEOTIDE SEQUENCE [LARGE SCALE GENOMIC DNA]</scope>
    <source>
        <strain evidence="3 4">CCTCC AB 2014275</strain>
    </source>
</reference>
<dbReference type="GO" id="GO:0032259">
    <property type="term" value="P:methylation"/>
    <property type="evidence" value="ECO:0007669"/>
    <property type="project" value="UniProtKB-KW"/>
</dbReference>
<dbReference type="PANTHER" id="PTHR43619">
    <property type="entry name" value="S-ADENOSYL-L-METHIONINE-DEPENDENT METHYLTRANSFERASE YKTD-RELATED"/>
    <property type="match status" value="1"/>
</dbReference>
<dbReference type="Proteomes" id="UP001320876">
    <property type="component" value="Unassembled WGS sequence"/>
</dbReference>
<comment type="caution">
    <text evidence="3">The sequence shown here is derived from an EMBL/GenBank/DDBJ whole genome shotgun (WGS) entry which is preliminary data.</text>
</comment>
<dbReference type="PANTHER" id="PTHR43619:SF2">
    <property type="entry name" value="S-ADENOSYL-L-METHIONINE-DEPENDENT METHYLTRANSFERASES SUPERFAMILY PROTEIN"/>
    <property type="match status" value="1"/>
</dbReference>
<dbReference type="SUPFAM" id="SSF53335">
    <property type="entry name" value="S-adenosyl-L-methionine-dependent methyltransferases"/>
    <property type="match status" value="1"/>
</dbReference>
<dbReference type="RefSeq" id="WP_264486789.1">
    <property type="nucleotide sequence ID" value="NZ_JAPDDT010000003.1"/>
</dbReference>
<keyword evidence="1 3" id="KW-0489">Methyltransferase</keyword>
<name>A0ABT3GGE4_9BACT</name>
<dbReference type="InterPro" id="IPR029063">
    <property type="entry name" value="SAM-dependent_MTases_sf"/>
</dbReference>
<keyword evidence="4" id="KW-1185">Reference proteome</keyword>
<protein>
    <submittedName>
        <fullName evidence="3">Class I SAM-dependent methyltransferase</fullName>
    </submittedName>
</protein>
<sequence>MNPDSPSDTATLIARCVLLSASVGGHAPLLASGEEEAVGGFLGSRARRGWFAFMARYRWTRWCLMAAERVLLNGISAHYLVRKRWIEREARQALAGHGTRQLVVLGAGYDSLGWRLCQEDRELRCFELDHPATQRSKRGAPGAAVAFHLLPTDLAAELPEAMLAKCPSFDPERPAVVIVEGLTMYLEPSRVAELLASCGRIAGPRGCVIFTFMERADDGSLGFRGESSWIRRWLRWRKEPFRWGCTRAELDGFLKPLGLIPRLLADHETLRREILNPRGAGELSLARGECLCLCEPIPLLIP</sequence>
<dbReference type="GO" id="GO:0008168">
    <property type="term" value="F:methyltransferase activity"/>
    <property type="evidence" value="ECO:0007669"/>
    <property type="project" value="UniProtKB-KW"/>
</dbReference>
<evidence type="ECO:0000256" key="1">
    <source>
        <dbReference type="ARBA" id="ARBA00022603"/>
    </source>
</evidence>
<dbReference type="EMBL" id="JAPDDT010000003">
    <property type="protein sequence ID" value="MCW1922681.1"/>
    <property type="molecule type" value="Genomic_DNA"/>
</dbReference>
<evidence type="ECO:0000256" key="2">
    <source>
        <dbReference type="ARBA" id="ARBA00022679"/>
    </source>
</evidence>
<organism evidence="3 4">
    <name type="scientific">Luteolibacter arcticus</name>
    <dbReference type="NCBI Taxonomy" id="1581411"/>
    <lineage>
        <taxon>Bacteria</taxon>
        <taxon>Pseudomonadati</taxon>
        <taxon>Verrucomicrobiota</taxon>
        <taxon>Verrucomicrobiia</taxon>
        <taxon>Verrucomicrobiales</taxon>
        <taxon>Verrucomicrobiaceae</taxon>
        <taxon>Luteolibacter</taxon>
    </lineage>
</organism>
<accession>A0ABT3GGE4</accession>
<dbReference type="Gene3D" id="3.40.50.150">
    <property type="entry name" value="Vaccinia Virus protein VP39"/>
    <property type="match status" value="1"/>
</dbReference>
<evidence type="ECO:0000313" key="3">
    <source>
        <dbReference type="EMBL" id="MCW1922681.1"/>
    </source>
</evidence>
<evidence type="ECO:0000313" key="4">
    <source>
        <dbReference type="Proteomes" id="UP001320876"/>
    </source>
</evidence>
<gene>
    <name evidence="3" type="ORF">OKA05_08955</name>
</gene>
<dbReference type="InterPro" id="IPR007213">
    <property type="entry name" value="Ppm1/Ppm2/Tcmp"/>
</dbReference>
<keyword evidence="2" id="KW-0808">Transferase</keyword>
<proteinExistence type="predicted"/>
<dbReference type="Pfam" id="PF04072">
    <property type="entry name" value="LCM"/>
    <property type="match status" value="1"/>
</dbReference>